<name>A0A0M3HVA2_ASCLU</name>
<evidence type="ECO:0000313" key="1">
    <source>
        <dbReference type="Proteomes" id="UP000036681"/>
    </source>
</evidence>
<keyword evidence="1" id="KW-1185">Reference proteome</keyword>
<accession>A0A0M3HVA2</accession>
<dbReference type="Proteomes" id="UP000036681">
    <property type="component" value="Unplaced"/>
</dbReference>
<protein>
    <submittedName>
        <fullName evidence="2">C3H1-type domain-containing protein</fullName>
    </submittedName>
</protein>
<evidence type="ECO:0000313" key="2">
    <source>
        <dbReference type="WBParaSite" id="ALUE_0000683601-mRNA-1"/>
    </source>
</evidence>
<organism evidence="1 2">
    <name type="scientific">Ascaris lumbricoides</name>
    <name type="common">Giant roundworm</name>
    <dbReference type="NCBI Taxonomy" id="6252"/>
    <lineage>
        <taxon>Eukaryota</taxon>
        <taxon>Metazoa</taxon>
        <taxon>Ecdysozoa</taxon>
        <taxon>Nematoda</taxon>
        <taxon>Chromadorea</taxon>
        <taxon>Rhabditida</taxon>
        <taxon>Spirurina</taxon>
        <taxon>Ascaridomorpha</taxon>
        <taxon>Ascaridoidea</taxon>
        <taxon>Ascarididae</taxon>
        <taxon>Ascaris</taxon>
    </lineage>
</organism>
<dbReference type="WBParaSite" id="ALUE_0000683601-mRNA-1">
    <property type="protein sequence ID" value="ALUE_0000683601-mRNA-1"/>
    <property type="gene ID" value="ALUE_0000683601"/>
</dbReference>
<sequence length="84" mass="9438">MPTEAPSNRRIYLTPQTTSQFCFIAYRMLNARSIVCFLCDSYDGNCQGSTCVGNACIKRHAFMESGIFLRQLLLTLMTEASSEL</sequence>
<proteinExistence type="predicted"/>
<dbReference type="AlphaFoldDB" id="A0A0M3HVA2"/>
<reference evidence="2" key="1">
    <citation type="submission" date="2017-02" db="UniProtKB">
        <authorList>
            <consortium name="WormBaseParasite"/>
        </authorList>
    </citation>
    <scope>IDENTIFICATION</scope>
</reference>